<dbReference type="InterPro" id="IPR050402">
    <property type="entry name" value="OR51/52/56-like"/>
</dbReference>
<dbReference type="InterPro" id="IPR000725">
    <property type="entry name" value="Olfact_rcpt"/>
</dbReference>
<dbReference type="PRINTS" id="PR00245">
    <property type="entry name" value="OLFACTORYR"/>
</dbReference>
<evidence type="ECO:0000313" key="13">
    <source>
        <dbReference type="Ensembl" id="ENSPCEP00000024327.1"/>
    </source>
</evidence>
<keyword evidence="5 11" id="KW-1133">Transmembrane helix</keyword>
<evidence type="ECO:0000256" key="2">
    <source>
        <dbReference type="ARBA" id="ARBA00022606"/>
    </source>
</evidence>
<evidence type="ECO:0000256" key="8">
    <source>
        <dbReference type="ARBA" id="ARBA00023170"/>
    </source>
</evidence>
<feature type="transmembrane region" description="Helical" evidence="11">
    <location>
        <begin position="285"/>
        <end position="305"/>
    </location>
</feature>
<dbReference type="PROSITE" id="PS00237">
    <property type="entry name" value="G_PROTEIN_RECEP_F1_1"/>
    <property type="match status" value="1"/>
</dbReference>
<evidence type="ECO:0000256" key="10">
    <source>
        <dbReference type="RuleBase" id="RU000688"/>
    </source>
</evidence>
<name>A0A8C8SQZ6_9SAUR</name>
<evidence type="ECO:0000256" key="9">
    <source>
        <dbReference type="ARBA" id="ARBA00023224"/>
    </source>
</evidence>
<feature type="transmembrane region" description="Helical" evidence="11">
    <location>
        <begin position="210"/>
        <end position="232"/>
    </location>
</feature>
<dbReference type="Proteomes" id="UP000694393">
    <property type="component" value="Unplaced"/>
</dbReference>
<feature type="domain" description="G-protein coupled receptors family 1 profile" evidence="12">
    <location>
        <begin position="52"/>
        <end position="305"/>
    </location>
</feature>
<dbReference type="GO" id="GO:0004930">
    <property type="term" value="F:G protein-coupled receptor activity"/>
    <property type="evidence" value="ECO:0007669"/>
    <property type="project" value="UniProtKB-KW"/>
</dbReference>
<dbReference type="PANTHER" id="PTHR26450:SF87">
    <property type="entry name" value="OLFACTORY RECEPTOR 51F2"/>
    <property type="match status" value="1"/>
</dbReference>
<evidence type="ECO:0000256" key="11">
    <source>
        <dbReference type="RuleBase" id="RU363047"/>
    </source>
</evidence>
<evidence type="ECO:0000256" key="7">
    <source>
        <dbReference type="ARBA" id="ARBA00023136"/>
    </source>
</evidence>
<keyword evidence="8 10" id="KW-0675">Receptor</keyword>
<evidence type="ECO:0000259" key="12">
    <source>
        <dbReference type="PROSITE" id="PS50262"/>
    </source>
</evidence>
<dbReference type="CDD" id="cd15222">
    <property type="entry name" value="7tmA_OR51-like"/>
    <property type="match status" value="1"/>
</dbReference>
<proteinExistence type="inferred from homology"/>
<feature type="transmembrane region" description="Helical" evidence="11">
    <location>
        <begin position="154"/>
        <end position="179"/>
    </location>
</feature>
<dbReference type="InterPro" id="IPR017452">
    <property type="entry name" value="GPCR_Rhodpsn_7TM"/>
</dbReference>
<dbReference type="GO" id="GO:0004984">
    <property type="term" value="F:olfactory receptor activity"/>
    <property type="evidence" value="ECO:0007669"/>
    <property type="project" value="InterPro"/>
</dbReference>
<feature type="transmembrane region" description="Helical" evidence="11">
    <location>
        <begin position="37"/>
        <end position="60"/>
    </location>
</feature>
<keyword evidence="7 11" id="KW-0472">Membrane</keyword>
<feature type="transmembrane region" description="Helical" evidence="11">
    <location>
        <begin position="72"/>
        <end position="99"/>
    </location>
</feature>
<dbReference type="PANTHER" id="PTHR26450">
    <property type="entry name" value="OLFACTORY RECEPTOR 56B1-RELATED"/>
    <property type="match status" value="1"/>
</dbReference>
<dbReference type="PROSITE" id="PS50262">
    <property type="entry name" value="G_PROTEIN_RECEP_F1_2"/>
    <property type="match status" value="1"/>
</dbReference>
<comment type="similarity">
    <text evidence="10">Belongs to the G-protein coupled receptor 1 family.</text>
</comment>
<keyword evidence="11" id="KW-1003">Cell membrane</keyword>
<dbReference type="Ensembl" id="ENSPCET00000025140.1">
    <property type="protein sequence ID" value="ENSPCEP00000024327.1"/>
    <property type="gene ID" value="ENSPCEG00000018392.1"/>
</dbReference>
<dbReference type="Pfam" id="PF13853">
    <property type="entry name" value="7tm_4"/>
    <property type="match status" value="1"/>
</dbReference>
<sequence length="325" mass="36827">KMTCPTRRDPESSLRNPHVPPVFLLVGVPGLETVQHWIAVPLCSMYILAVLGNCLVLFVIRTEPKRHLHRPMYYFLSMLAATDLGLALSTLPTVLNVLWFSAREISISACLIQMTFIHGFSYMESSVLLAMAFDRYVAICNPLRYTSILTSSRIARAGVAIVSRSIFVLVPLICLFTQLPFCRSRVLSYSYCLHQDVIRLACADTTFNSLYGFTLSLFIMVLDPLLIVLSYIKIIKMVLSITSKEEHPKTLSTCVSHICAVLIFYVPMVGWAIIRRFGENTAPVIHVLMVNLYLFVPPVLNPIIYSMKTKEIREGILKIFRQKKF</sequence>
<dbReference type="GO" id="GO:0071396">
    <property type="term" value="P:cellular response to lipid"/>
    <property type="evidence" value="ECO:0007669"/>
    <property type="project" value="UniProtKB-ARBA"/>
</dbReference>
<keyword evidence="2 11" id="KW-0716">Sensory transduction</keyword>
<dbReference type="PRINTS" id="PR00237">
    <property type="entry name" value="GPCRRHODOPSN"/>
</dbReference>
<evidence type="ECO:0000256" key="4">
    <source>
        <dbReference type="ARBA" id="ARBA00022725"/>
    </source>
</evidence>
<evidence type="ECO:0000256" key="1">
    <source>
        <dbReference type="ARBA" id="ARBA00004141"/>
    </source>
</evidence>
<dbReference type="FunFam" id="1.20.1070.10:FF:000002">
    <property type="entry name" value="Olfactory receptor"/>
    <property type="match status" value="1"/>
</dbReference>
<dbReference type="InterPro" id="IPR000276">
    <property type="entry name" value="GPCR_Rhodpsn"/>
</dbReference>
<reference evidence="13" key="1">
    <citation type="submission" date="2025-08" db="UniProtKB">
        <authorList>
            <consortium name="Ensembl"/>
        </authorList>
    </citation>
    <scope>IDENTIFICATION</scope>
</reference>
<feature type="transmembrane region" description="Helical" evidence="11">
    <location>
        <begin position="105"/>
        <end position="133"/>
    </location>
</feature>
<feature type="transmembrane region" description="Helical" evidence="11">
    <location>
        <begin position="253"/>
        <end position="273"/>
    </location>
</feature>
<dbReference type="Gene3D" id="1.20.1070.10">
    <property type="entry name" value="Rhodopsin 7-helix transmembrane proteins"/>
    <property type="match status" value="1"/>
</dbReference>
<dbReference type="SUPFAM" id="SSF81321">
    <property type="entry name" value="Family A G protein-coupled receptor-like"/>
    <property type="match status" value="1"/>
</dbReference>
<evidence type="ECO:0000313" key="14">
    <source>
        <dbReference type="Proteomes" id="UP000694393"/>
    </source>
</evidence>
<comment type="subcellular location">
    <subcellularLocation>
        <location evidence="11">Cell membrane</location>
        <topology evidence="11">Multi-pass membrane protein</topology>
    </subcellularLocation>
    <subcellularLocation>
        <location evidence="1">Membrane</location>
        <topology evidence="1">Multi-pass membrane protein</topology>
    </subcellularLocation>
</comment>
<organism evidence="13 14">
    <name type="scientific">Pelusios castaneus</name>
    <name type="common">West African mud turtle</name>
    <dbReference type="NCBI Taxonomy" id="367368"/>
    <lineage>
        <taxon>Eukaryota</taxon>
        <taxon>Metazoa</taxon>
        <taxon>Chordata</taxon>
        <taxon>Craniata</taxon>
        <taxon>Vertebrata</taxon>
        <taxon>Euteleostomi</taxon>
        <taxon>Archelosauria</taxon>
        <taxon>Testudinata</taxon>
        <taxon>Testudines</taxon>
        <taxon>Pleurodira</taxon>
        <taxon>Pelomedusidae</taxon>
        <taxon>Pelusios</taxon>
    </lineage>
</organism>
<dbReference type="AlphaFoldDB" id="A0A8C8SQZ6"/>
<evidence type="ECO:0000256" key="3">
    <source>
        <dbReference type="ARBA" id="ARBA00022692"/>
    </source>
</evidence>
<keyword evidence="4 11" id="KW-0552">Olfaction</keyword>
<evidence type="ECO:0000256" key="5">
    <source>
        <dbReference type="ARBA" id="ARBA00022989"/>
    </source>
</evidence>
<keyword evidence="3 10" id="KW-0812">Transmembrane</keyword>
<keyword evidence="6 10" id="KW-0297">G-protein coupled receptor</keyword>
<keyword evidence="14" id="KW-1185">Reference proteome</keyword>
<dbReference type="GO" id="GO:0005886">
    <property type="term" value="C:plasma membrane"/>
    <property type="evidence" value="ECO:0007669"/>
    <property type="project" value="UniProtKB-SubCell"/>
</dbReference>
<keyword evidence="9 10" id="KW-0807">Transducer</keyword>
<accession>A0A8C8SQZ6</accession>
<reference evidence="13" key="2">
    <citation type="submission" date="2025-09" db="UniProtKB">
        <authorList>
            <consortium name="Ensembl"/>
        </authorList>
    </citation>
    <scope>IDENTIFICATION</scope>
</reference>
<evidence type="ECO:0000256" key="6">
    <source>
        <dbReference type="ARBA" id="ARBA00023040"/>
    </source>
</evidence>
<protein>
    <recommendedName>
        <fullName evidence="11">Olfactory receptor</fullName>
    </recommendedName>
</protein>